<dbReference type="InterPro" id="IPR002637">
    <property type="entry name" value="RdgB/HAM1"/>
</dbReference>
<evidence type="ECO:0000256" key="9">
    <source>
        <dbReference type="ARBA" id="ARBA00052017"/>
    </source>
</evidence>
<evidence type="ECO:0000256" key="1">
    <source>
        <dbReference type="ARBA" id="ARBA00008023"/>
    </source>
</evidence>
<evidence type="ECO:0000256" key="4">
    <source>
        <dbReference type="ARBA" id="ARBA00022741"/>
    </source>
</evidence>
<proteinExistence type="inferred from homology"/>
<keyword evidence="4 10" id="KW-0547">Nucleotide-binding</keyword>
<dbReference type="NCBIfam" id="TIGR00042">
    <property type="entry name" value="RdgB/HAM1 family non-canonical purine NTP pyrophosphatase"/>
    <property type="match status" value="1"/>
</dbReference>
<dbReference type="GO" id="GO:0035870">
    <property type="term" value="F:dITP diphosphatase activity"/>
    <property type="evidence" value="ECO:0007669"/>
    <property type="project" value="UniProtKB-UniRule"/>
</dbReference>
<dbReference type="Pfam" id="PF01725">
    <property type="entry name" value="Ham1p_like"/>
    <property type="match status" value="1"/>
</dbReference>
<evidence type="ECO:0000256" key="5">
    <source>
        <dbReference type="ARBA" id="ARBA00022801"/>
    </source>
</evidence>
<feature type="binding site" evidence="10">
    <location>
        <begin position="144"/>
        <end position="147"/>
    </location>
    <ligand>
        <name>substrate</name>
    </ligand>
</feature>
<dbReference type="InterPro" id="IPR029001">
    <property type="entry name" value="ITPase-like_fam"/>
</dbReference>
<dbReference type="PANTHER" id="PTHR11067">
    <property type="entry name" value="INOSINE TRIPHOSPHATE PYROPHOSPHATASE/HAM1 PROTEIN"/>
    <property type="match status" value="1"/>
</dbReference>
<evidence type="ECO:0000256" key="3">
    <source>
        <dbReference type="ARBA" id="ARBA00022723"/>
    </source>
</evidence>
<feature type="binding site" evidence="10">
    <location>
        <position position="167"/>
    </location>
    <ligand>
        <name>substrate</name>
    </ligand>
</feature>
<keyword evidence="3 10" id="KW-0479">Metal-binding</keyword>
<keyword evidence="7 10" id="KW-0546">Nucleotide metabolism</keyword>
<dbReference type="GO" id="GO:0017111">
    <property type="term" value="F:ribonucleoside triphosphate phosphatase activity"/>
    <property type="evidence" value="ECO:0007669"/>
    <property type="project" value="InterPro"/>
</dbReference>
<evidence type="ECO:0000256" key="6">
    <source>
        <dbReference type="ARBA" id="ARBA00022842"/>
    </source>
</evidence>
<evidence type="ECO:0000256" key="10">
    <source>
        <dbReference type="HAMAP-Rule" id="MF_01405"/>
    </source>
</evidence>
<accession>A0A1F4Q3K0</accession>
<dbReference type="GO" id="GO:0009146">
    <property type="term" value="P:purine nucleoside triphosphate catabolic process"/>
    <property type="evidence" value="ECO:0007669"/>
    <property type="project" value="UniProtKB-UniRule"/>
</dbReference>
<evidence type="ECO:0000313" key="12">
    <source>
        <dbReference type="EMBL" id="OGB90518.1"/>
    </source>
</evidence>
<evidence type="ECO:0000313" key="13">
    <source>
        <dbReference type="Proteomes" id="UP000178724"/>
    </source>
</evidence>
<dbReference type="InterPro" id="IPR020922">
    <property type="entry name" value="dITP/XTP_pyrophosphatase"/>
</dbReference>
<dbReference type="Gene3D" id="3.90.950.10">
    <property type="match status" value="1"/>
</dbReference>
<dbReference type="EC" id="3.6.1.66" evidence="10"/>
<feature type="binding site" evidence="10">
    <location>
        <begin position="9"/>
        <end position="14"/>
    </location>
    <ligand>
        <name>substrate</name>
    </ligand>
</feature>
<dbReference type="FunFam" id="3.90.950.10:FF:000001">
    <property type="entry name" value="dITP/XTP pyrophosphatase"/>
    <property type="match status" value="1"/>
</dbReference>
<dbReference type="GO" id="GO:0000166">
    <property type="term" value="F:nucleotide binding"/>
    <property type="evidence" value="ECO:0007669"/>
    <property type="project" value="UniProtKB-KW"/>
</dbReference>
<evidence type="ECO:0000256" key="7">
    <source>
        <dbReference type="ARBA" id="ARBA00023080"/>
    </source>
</evidence>
<comment type="caution">
    <text evidence="10">Lacks conserved residue(s) required for the propagation of feature annotation.</text>
</comment>
<comment type="catalytic activity">
    <reaction evidence="9 10">
        <text>XTP + H2O = XMP + diphosphate + H(+)</text>
        <dbReference type="Rhea" id="RHEA:28610"/>
        <dbReference type="ChEBI" id="CHEBI:15377"/>
        <dbReference type="ChEBI" id="CHEBI:15378"/>
        <dbReference type="ChEBI" id="CHEBI:33019"/>
        <dbReference type="ChEBI" id="CHEBI:57464"/>
        <dbReference type="ChEBI" id="CHEBI:61314"/>
        <dbReference type="EC" id="3.6.1.66"/>
    </reaction>
</comment>
<comment type="subunit">
    <text evidence="2 10">Homodimer.</text>
</comment>
<dbReference type="EMBL" id="METM01000007">
    <property type="protein sequence ID" value="OGB90518.1"/>
    <property type="molecule type" value="Genomic_DNA"/>
</dbReference>
<evidence type="ECO:0000256" key="11">
    <source>
        <dbReference type="RuleBase" id="RU003781"/>
    </source>
</evidence>
<comment type="cofactor">
    <cofactor evidence="10">
        <name>Mg(2+)</name>
        <dbReference type="ChEBI" id="CHEBI:18420"/>
    </cofactor>
    <text evidence="10">Binds 1 Mg(2+) ion per subunit.</text>
</comment>
<comment type="similarity">
    <text evidence="1 10 11">Belongs to the HAM1 NTPase family.</text>
</comment>
<gene>
    <name evidence="12" type="ORF">A2625_03100</name>
</gene>
<evidence type="ECO:0000256" key="2">
    <source>
        <dbReference type="ARBA" id="ARBA00011738"/>
    </source>
</evidence>
<comment type="function">
    <text evidence="10">Pyrophosphatase that catalyzes the hydrolysis of nucleoside triphosphates to their monophosphate derivatives, with a high preference for the non-canonical purine nucleotides XTP (xanthosine triphosphate), dITP (deoxyinosine triphosphate) and ITP. Seems to function as a house-cleaning enzyme that removes non-canonical purine nucleotides from the nucleotide pool, thus preventing their incorporation into DNA/RNA and avoiding chromosomal lesions.</text>
</comment>
<dbReference type="GO" id="GO:0036220">
    <property type="term" value="F:ITP diphosphatase activity"/>
    <property type="evidence" value="ECO:0007669"/>
    <property type="project" value="UniProtKB-UniRule"/>
</dbReference>
<reference evidence="12 13" key="1">
    <citation type="journal article" date="2016" name="Nat. Commun.">
        <title>Thousands of microbial genomes shed light on interconnected biogeochemical processes in an aquifer system.</title>
        <authorList>
            <person name="Anantharaman K."/>
            <person name="Brown C.T."/>
            <person name="Hug L.A."/>
            <person name="Sharon I."/>
            <person name="Castelle C.J."/>
            <person name="Probst A.J."/>
            <person name="Thomas B.C."/>
            <person name="Singh A."/>
            <person name="Wilkins M.J."/>
            <person name="Karaoz U."/>
            <person name="Brodie E.L."/>
            <person name="Williams K.H."/>
            <person name="Hubbard S.S."/>
            <person name="Banfield J.F."/>
        </authorList>
    </citation>
    <scope>NUCLEOTIDE SEQUENCE [LARGE SCALE GENOMIC DNA]</scope>
</reference>
<comment type="catalytic activity">
    <reaction evidence="10">
        <text>ITP + H2O = IMP + diphosphate + H(+)</text>
        <dbReference type="Rhea" id="RHEA:29399"/>
        <dbReference type="ChEBI" id="CHEBI:15377"/>
        <dbReference type="ChEBI" id="CHEBI:15378"/>
        <dbReference type="ChEBI" id="CHEBI:33019"/>
        <dbReference type="ChEBI" id="CHEBI:58053"/>
        <dbReference type="ChEBI" id="CHEBI:61402"/>
        <dbReference type="EC" id="3.6.1.66"/>
    </reaction>
</comment>
<dbReference type="PANTHER" id="PTHR11067:SF9">
    <property type="entry name" value="INOSINE TRIPHOSPHATE PYROPHOSPHATASE"/>
    <property type="match status" value="1"/>
</dbReference>
<dbReference type="CDD" id="cd00515">
    <property type="entry name" value="HAM1"/>
    <property type="match status" value="1"/>
</dbReference>
<comment type="caution">
    <text evidence="12">The sequence shown here is derived from an EMBL/GenBank/DDBJ whole genome shotgun (WGS) entry which is preliminary data.</text>
</comment>
<dbReference type="AlphaFoldDB" id="A0A1F4Q3K0"/>
<dbReference type="GO" id="GO:0036222">
    <property type="term" value="F:XTP diphosphatase activity"/>
    <property type="evidence" value="ECO:0007669"/>
    <property type="project" value="UniProtKB-UniRule"/>
</dbReference>
<keyword evidence="5 10" id="KW-0378">Hydrolase</keyword>
<protein>
    <recommendedName>
        <fullName evidence="10">dITP/XTP pyrophosphatase</fullName>
        <ecNumber evidence="10">3.6.1.66</ecNumber>
    </recommendedName>
    <alternativeName>
        <fullName evidence="10">Non-canonical purine NTP pyrophosphatase</fullName>
    </alternativeName>
    <alternativeName>
        <fullName evidence="10">Non-standard purine NTP pyrophosphatase</fullName>
    </alternativeName>
    <alternativeName>
        <fullName evidence="10">Nucleoside-triphosphate diphosphatase</fullName>
    </alternativeName>
    <alternativeName>
        <fullName evidence="10">Nucleoside-triphosphate pyrophosphatase</fullName>
        <shortName evidence="10">NTPase</shortName>
    </alternativeName>
</protein>
<name>A0A1F4Q3K0_UNCSA</name>
<dbReference type="GO" id="GO:0046872">
    <property type="term" value="F:metal ion binding"/>
    <property type="evidence" value="ECO:0007669"/>
    <property type="project" value="UniProtKB-KW"/>
</dbReference>
<feature type="binding site" evidence="10">
    <location>
        <begin position="172"/>
        <end position="173"/>
    </location>
    <ligand>
        <name>substrate</name>
    </ligand>
</feature>
<sequence length="185" mass="20139">MASEIIVATTNEHKLREIGQMLKGRRVTGNGIWVKENGKTFEANAIKKVKAIKLKPGQIGVADDSGLMVDCLGGSPGVRSARFADPPTPKNLCGKLLRLMKDCRNRNASFVCAIAIAFPNGGIRVVKGIVHGKIADKMRGHSGFGYDPVFIPTGYRQTFAEMAPAEKNRISHRGRALRKLKEIIS</sequence>
<feature type="active site" description="Proton acceptor" evidence="10">
    <location>
        <position position="64"/>
    </location>
</feature>
<keyword evidence="6 10" id="KW-0460">Magnesium</keyword>
<feature type="binding site" evidence="10">
    <location>
        <position position="64"/>
    </location>
    <ligand>
        <name>Mg(2+)</name>
        <dbReference type="ChEBI" id="CHEBI:18420"/>
    </ligand>
</feature>
<dbReference type="GO" id="GO:0009117">
    <property type="term" value="P:nucleotide metabolic process"/>
    <property type="evidence" value="ECO:0007669"/>
    <property type="project" value="UniProtKB-KW"/>
</dbReference>
<dbReference type="SUPFAM" id="SSF52972">
    <property type="entry name" value="ITPase-like"/>
    <property type="match status" value="1"/>
</dbReference>
<comment type="catalytic activity">
    <reaction evidence="8 10">
        <text>dITP + H2O = dIMP + diphosphate + H(+)</text>
        <dbReference type="Rhea" id="RHEA:28342"/>
        <dbReference type="ChEBI" id="CHEBI:15377"/>
        <dbReference type="ChEBI" id="CHEBI:15378"/>
        <dbReference type="ChEBI" id="CHEBI:33019"/>
        <dbReference type="ChEBI" id="CHEBI:61194"/>
        <dbReference type="ChEBI" id="CHEBI:61382"/>
        <dbReference type="EC" id="3.6.1.66"/>
    </reaction>
</comment>
<organism evidence="12 13">
    <name type="scientific">candidate division WOR-1 bacterium RIFCSPHIGHO2_01_FULL_53_15</name>
    <dbReference type="NCBI Taxonomy" id="1802564"/>
    <lineage>
        <taxon>Bacteria</taxon>
        <taxon>Bacillati</taxon>
        <taxon>Saganbacteria</taxon>
    </lineage>
</organism>
<dbReference type="HAMAP" id="MF_01405">
    <property type="entry name" value="Non_canon_purine_NTPase"/>
    <property type="match status" value="1"/>
</dbReference>
<dbReference type="Proteomes" id="UP000178724">
    <property type="component" value="Unassembled WGS sequence"/>
</dbReference>
<evidence type="ECO:0000256" key="8">
    <source>
        <dbReference type="ARBA" id="ARBA00051875"/>
    </source>
</evidence>
<feature type="binding site" evidence="10">
    <location>
        <position position="65"/>
    </location>
    <ligand>
        <name>substrate</name>
    </ligand>
</feature>
<dbReference type="GO" id="GO:0005829">
    <property type="term" value="C:cytosol"/>
    <property type="evidence" value="ECO:0007669"/>
    <property type="project" value="TreeGrafter"/>
</dbReference>